<keyword evidence="4" id="KW-0489">Methyltransferase</keyword>
<dbReference type="Pfam" id="PF21302">
    <property type="entry name" value="Zn_ribbon_RlmA"/>
    <property type="match status" value="1"/>
</dbReference>
<dbReference type="CDD" id="cd02440">
    <property type="entry name" value="AdoMet_MTases"/>
    <property type="match status" value="1"/>
</dbReference>
<dbReference type="RefSeq" id="WP_075133263.1">
    <property type="nucleotide sequence ID" value="NZ_MSIF01000005.1"/>
</dbReference>
<feature type="domain" description="23S rRNA (guanine(745)-N(1))-methyltransferase N-terminal" evidence="3">
    <location>
        <begin position="10"/>
        <end position="44"/>
    </location>
</feature>
<dbReference type="OrthoDB" id="108476at2"/>
<keyword evidence="1" id="KW-0862">Zinc</keyword>
<dbReference type="Proteomes" id="UP000185696">
    <property type="component" value="Unassembled WGS sequence"/>
</dbReference>
<accession>A0A7Z0WPK2</accession>
<dbReference type="SUPFAM" id="SSF53335">
    <property type="entry name" value="S-adenosyl-L-methionine-dependent methyltransferases"/>
    <property type="match status" value="1"/>
</dbReference>
<proteinExistence type="predicted"/>
<keyword evidence="4" id="KW-0808">Transferase</keyword>
<evidence type="ECO:0000256" key="2">
    <source>
        <dbReference type="PIRSR" id="PIRSR018249-2"/>
    </source>
</evidence>
<name>A0A7Z0WPK2_9PSEU</name>
<dbReference type="AlphaFoldDB" id="A0A7Z0WPK2"/>
<feature type="binding site" evidence="2">
    <location>
        <position position="70"/>
    </location>
    <ligand>
        <name>S-adenosyl-L-methionine</name>
        <dbReference type="ChEBI" id="CHEBI:59789"/>
    </ligand>
</feature>
<evidence type="ECO:0000259" key="3">
    <source>
        <dbReference type="Pfam" id="PF21302"/>
    </source>
</evidence>
<dbReference type="GO" id="GO:0008168">
    <property type="term" value="F:methyltransferase activity"/>
    <property type="evidence" value="ECO:0007669"/>
    <property type="project" value="UniProtKB-KW"/>
</dbReference>
<comment type="caution">
    <text evidence="4">The sequence shown here is derived from an EMBL/GenBank/DDBJ whole genome shotgun (WGS) entry which is preliminary data.</text>
</comment>
<feature type="binding site" evidence="2">
    <location>
        <begin position="98"/>
        <end position="99"/>
    </location>
    <ligand>
        <name>S-adenosyl-L-methionine</name>
        <dbReference type="ChEBI" id="CHEBI:59789"/>
    </ligand>
</feature>
<dbReference type="PIRSF" id="PIRSF018249">
    <property type="entry name" value="MyrA_prd"/>
    <property type="match status" value="1"/>
</dbReference>
<organism evidence="4 5">
    <name type="scientific">Actinophytocola xinjiangensis</name>
    <dbReference type="NCBI Taxonomy" id="485602"/>
    <lineage>
        <taxon>Bacteria</taxon>
        <taxon>Bacillati</taxon>
        <taxon>Actinomycetota</taxon>
        <taxon>Actinomycetes</taxon>
        <taxon>Pseudonocardiales</taxon>
        <taxon>Pseudonocardiaceae</taxon>
    </lineage>
</organism>
<keyword evidence="5" id="KW-1185">Reference proteome</keyword>
<protein>
    <submittedName>
        <fullName evidence="4">23S rRNA methyltransferase</fullName>
    </submittedName>
</protein>
<evidence type="ECO:0000313" key="5">
    <source>
        <dbReference type="Proteomes" id="UP000185696"/>
    </source>
</evidence>
<feature type="binding site" evidence="2">
    <location>
        <position position="186"/>
    </location>
    <ligand>
        <name>S-adenosyl-L-methionine</name>
        <dbReference type="ChEBI" id="CHEBI:59789"/>
    </ligand>
</feature>
<gene>
    <name evidence="4" type="ORF">BLA60_13975</name>
</gene>
<dbReference type="InterPro" id="IPR029063">
    <property type="entry name" value="SAM-dependent_MTases_sf"/>
</dbReference>
<dbReference type="Gene3D" id="3.40.50.150">
    <property type="entry name" value="Vaccinia Virus protein VP39"/>
    <property type="match status" value="1"/>
</dbReference>
<evidence type="ECO:0000256" key="1">
    <source>
        <dbReference type="PIRSR" id="PIRSR018249-1"/>
    </source>
</evidence>
<keyword evidence="2" id="KW-0949">S-adenosyl-L-methionine</keyword>
<dbReference type="GO" id="GO:0046872">
    <property type="term" value="F:metal ion binding"/>
    <property type="evidence" value="ECO:0007669"/>
    <property type="project" value="UniProtKB-KW"/>
</dbReference>
<sequence length="277" mass="28490">MLADVTPYLACPHCAATLTVAGQQLRCAAGHAFDVARQGYVTLLAAPTSLRGDTADMVTARAAFLDAGHYRPIAEAITAAASGAGCVAGCVVDVGAGTGHYLAQVLDADPRRVGIALEISKPALRRAARAHPRLGAVGCDVWAPLPVRDAAISVALNVFAPRNPAELARVVAPGGTLVVVTPTEAHLAGLVAGLGLLTVPPDKHRQVTAALAGPFEPSTRDVVEFGLELLHDDVLSLVGMGPSAWHVGAQVLRERVLALPEPVRVTVSVLVAGYGRT</sequence>
<dbReference type="EMBL" id="MSIF01000005">
    <property type="protein sequence ID" value="OLF11101.1"/>
    <property type="molecule type" value="Genomic_DNA"/>
</dbReference>
<dbReference type="GO" id="GO:0032259">
    <property type="term" value="P:methylation"/>
    <property type="evidence" value="ECO:0007669"/>
    <property type="project" value="UniProtKB-KW"/>
</dbReference>
<reference evidence="4 5" key="1">
    <citation type="submission" date="2016-12" db="EMBL/GenBank/DDBJ databases">
        <title>The draft genome sequence of Actinophytocola xinjiangensis.</title>
        <authorList>
            <person name="Wang W."/>
            <person name="Yuan L."/>
        </authorList>
    </citation>
    <scope>NUCLEOTIDE SEQUENCE [LARGE SCALE GENOMIC DNA]</scope>
    <source>
        <strain evidence="4 5">CGMCC 4.4663</strain>
    </source>
</reference>
<evidence type="ECO:0000313" key="4">
    <source>
        <dbReference type="EMBL" id="OLF11101.1"/>
    </source>
</evidence>
<feature type="binding site" evidence="1">
    <location>
        <position position="11"/>
    </location>
    <ligand>
        <name>Zn(2+)</name>
        <dbReference type="ChEBI" id="CHEBI:29105"/>
    </ligand>
</feature>
<keyword evidence="1" id="KW-0479">Metal-binding</keyword>
<feature type="binding site" evidence="1">
    <location>
        <position position="31"/>
    </location>
    <ligand>
        <name>Zn(2+)</name>
        <dbReference type="ChEBI" id="CHEBI:29105"/>
    </ligand>
</feature>
<dbReference type="InterPro" id="IPR048647">
    <property type="entry name" value="RlmA_N"/>
</dbReference>
<feature type="binding site" evidence="1">
    <location>
        <position position="14"/>
    </location>
    <ligand>
        <name>Zn(2+)</name>
        <dbReference type="ChEBI" id="CHEBI:29105"/>
    </ligand>
</feature>
<feature type="binding site" evidence="1">
    <location>
        <position position="27"/>
    </location>
    <ligand>
        <name>Zn(2+)</name>
        <dbReference type="ChEBI" id="CHEBI:29105"/>
    </ligand>
</feature>
<dbReference type="InterPro" id="IPR016718">
    <property type="entry name" value="rRNA_m1G-MeTrfase_A_prd"/>
</dbReference>